<evidence type="ECO:0000256" key="5">
    <source>
        <dbReference type="ARBA" id="ARBA00023078"/>
    </source>
</evidence>
<dbReference type="PANTHER" id="PTHR34011">
    <property type="entry name" value="PHYCOBILISOME 32.1 KDA LINKER POLYPEPTIDE, PHYCOCYANIN-ASSOCIATED, ROD 2-RELATED"/>
    <property type="match status" value="1"/>
</dbReference>
<comment type="caution">
    <text evidence="10">The sequence shown here is derived from an EMBL/GenBank/DDBJ whole genome shotgun (WGS) entry which is preliminary data.</text>
</comment>
<protein>
    <submittedName>
        <fullName evidence="10">Phycobilisome rod-core linker polypeptide</fullName>
    </submittedName>
</protein>
<evidence type="ECO:0000256" key="2">
    <source>
        <dbReference type="ARBA" id="ARBA00022531"/>
    </source>
</evidence>
<feature type="domain" description="CpcD-like" evidence="8">
    <location>
        <begin position="261"/>
        <end position="311"/>
    </location>
</feature>
<evidence type="ECO:0000256" key="1">
    <source>
        <dbReference type="ARBA" id="ARBA00004445"/>
    </source>
</evidence>
<comment type="similarity">
    <text evidence="7">Belongs to the phycobilisome linker protein family.</text>
</comment>
<evidence type="ECO:0000256" key="3">
    <source>
        <dbReference type="ARBA" id="ARBA00022549"/>
    </source>
</evidence>
<keyword evidence="3" id="KW-0042">Antenna complex</keyword>
<name>A0ABU5RVR7_9CYAN</name>
<gene>
    <name evidence="10" type="ORF">VB738_11440</name>
</gene>
<evidence type="ECO:0000256" key="6">
    <source>
        <dbReference type="ARBA" id="ARBA00023136"/>
    </source>
</evidence>
<reference evidence="10 11" key="1">
    <citation type="submission" date="2023-12" db="EMBL/GenBank/DDBJ databases">
        <title>Baltic Sea Cyanobacteria.</title>
        <authorList>
            <person name="Delbaje E."/>
            <person name="Fewer D.P."/>
            <person name="Shishido T.K."/>
        </authorList>
    </citation>
    <scope>NUCLEOTIDE SEQUENCE [LARGE SCALE GENOMIC DNA]</scope>
    <source>
        <strain evidence="10 11">UHCC 0139</strain>
    </source>
</reference>
<dbReference type="PIRSF" id="PIRSF005898">
    <property type="entry name" value="Phycobilisome_CpeC/CpcI"/>
    <property type="match status" value="1"/>
</dbReference>
<keyword evidence="6" id="KW-0472">Membrane</keyword>
<dbReference type="InterPro" id="IPR008213">
    <property type="entry name" value="CpcD-like_dom"/>
</dbReference>
<keyword evidence="5" id="KW-0793">Thylakoid</keyword>
<evidence type="ECO:0000259" key="9">
    <source>
        <dbReference type="PROSITE" id="PS51445"/>
    </source>
</evidence>
<organism evidence="10 11">
    <name type="scientific">Cyanobium gracile UHCC 0139</name>
    <dbReference type="NCBI Taxonomy" id="3110308"/>
    <lineage>
        <taxon>Bacteria</taxon>
        <taxon>Bacillati</taxon>
        <taxon>Cyanobacteriota</taxon>
        <taxon>Cyanophyceae</taxon>
        <taxon>Synechococcales</taxon>
        <taxon>Prochlorococcaceae</taxon>
        <taxon>Cyanobium</taxon>
    </lineage>
</organism>
<dbReference type="InterPro" id="IPR038255">
    <property type="entry name" value="PBS_linker_sf"/>
</dbReference>
<dbReference type="PROSITE" id="PS51445">
    <property type="entry name" value="PBS_LINKER"/>
    <property type="match status" value="1"/>
</dbReference>
<dbReference type="Pfam" id="PF01383">
    <property type="entry name" value="CpcD"/>
    <property type="match status" value="1"/>
</dbReference>
<dbReference type="PROSITE" id="PS51441">
    <property type="entry name" value="CPCD_LIKE"/>
    <property type="match status" value="1"/>
</dbReference>
<evidence type="ECO:0000313" key="11">
    <source>
        <dbReference type="Proteomes" id="UP001304461"/>
    </source>
</evidence>
<dbReference type="Gene3D" id="1.10.3130.20">
    <property type="entry name" value="Phycobilisome linker domain"/>
    <property type="match status" value="1"/>
</dbReference>
<feature type="domain" description="PBS-linker" evidence="9">
    <location>
        <begin position="1"/>
        <end position="179"/>
    </location>
</feature>
<evidence type="ECO:0000313" key="10">
    <source>
        <dbReference type="EMBL" id="MEA5391870.1"/>
    </source>
</evidence>
<evidence type="ECO:0000256" key="7">
    <source>
        <dbReference type="PROSITE-ProRule" id="PRU00775"/>
    </source>
</evidence>
<dbReference type="EMBL" id="JAYGHX010000006">
    <property type="protein sequence ID" value="MEA5391870.1"/>
    <property type="molecule type" value="Genomic_DNA"/>
</dbReference>
<dbReference type="InterPro" id="IPR016470">
    <property type="entry name" value="Phycobilisome"/>
</dbReference>
<accession>A0ABU5RVR7</accession>
<sequence length="311" mass="34525">MALVQAPSLGIERFADDRNKENWSKASQQDRDAIIRLVYQQVLGQQYVMQSERLAGAESLFRNGYLTVQEFVRTLARSGLYRSRFFENCNPYRFIELNHKHLLGRAPHNKAEMLHHFTILQEQGYDAEIDSYIDSPEYQERFGSDVVPYLHGWDYSAGHQGQQFSWLMQLAGGAAASVKGDSAGTRFKLGRALHQDRAVTVTVLRPRFSGESFFQANLAQGGASVDGPISRSGQSTDPGRGHREEALVVSAGVRGTSSPSGRVATITATGLVNNAVVRSGSYVMRVPYSRMNEALQRVQRLGGRVVRVSVN</sequence>
<dbReference type="PANTHER" id="PTHR34011:SF6">
    <property type="entry name" value="PHYCOBILIPROTEIN APCE"/>
    <property type="match status" value="1"/>
</dbReference>
<comment type="subcellular location">
    <subcellularLocation>
        <location evidence="1">Cellular thylakoid membrane</location>
        <topology evidence="1">Peripheral membrane protein</topology>
        <orientation evidence="1">Cytoplasmic side</orientation>
    </subcellularLocation>
</comment>
<keyword evidence="11" id="KW-1185">Reference proteome</keyword>
<dbReference type="SMART" id="SM01094">
    <property type="entry name" value="CpcD"/>
    <property type="match status" value="1"/>
</dbReference>
<dbReference type="Proteomes" id="UP001304461">
    <property type="component" value="Unassembled WGS sequence"/>
</dbReference>
<dbReference type="Pfam" id="PF00427">
    <property type="entry name" value="PBS_linker_poly"/>
    <property type="match status" value="1"/>
</dbReference>
<proteinExistence type="inferred from homology"/>
<keyword evidence="4 7" id="KW-0605">Phycobilisome</keyword>
<evidence type="ECO:0000256" key="4">
    <source>
        <dbReference type="ARBA" id="ARBA00022738"/>
    </source>
</evidence>
<keyword evidence="2" id="KW-0602">Photosynthesis</keyword>
<dbReference type="InterPro" id="IPR001297">
    <property type="entry name" value="PBS_linker_dom"/>
</dbReference>
<dbReference type="RefSeq" id="WP_323305852.1">
    <property type="nucleotide sequence ID" value="NZ_JAYGHX010000006.1"/>
</dbReference>
<evidence type="ECO:0000259" key="8">
    <source>
        <dbReference type="PROSITE" id="PS51441"/>
    </source>
</evidence>